<organism evidence="2 3">
    <name type="scientific">Deinococcus wulumuqiensis</name>
    <dbReference type="NCBI Taxonomy" id="980427"/>
    <lineage>
        <taxon>Bacteria</taxon>
        <taxon>Thermotogati</taxon>
        <taxon>Deinococcota</taxon>
        <taxon>Deinococci</taxon>
        <taxon>Deinococcales</taxon>
        <taxon>Deinococcaceae</taxon>
        <taxon>Deinococcus</taxon>
    </lineage>
</organism>
<accession>A0A345ILG0</accession>
<dbReference type="PIRSF" id="PIRSF009320">
    <property type="entry name" value="Nuc_binding_HP_1000"/>
    <property type="match status" value="1"/>
</dbReference>
<dbReference type="CDD" id="cd02042">
    <property type="entry name" value="ParAB_family"/>
    <property type="match status" value="1"/>
</dbReference>
<evidence type="ECO:0000313" key="2">
    <source>
        <dbReference type="EMBL" id="AXH00533.1"/>
    </source>
</evidence>
<dbReference type="KEGG" id="dwu:DVJ83_15240"/>
<evidence type="ECO:0000313" key="3">
    <source>
        <dbReference type="Proteomes" id="UP000253744"/>
    </source>
</evidence>
<dbReference type="RefSeq" id="WP_114673193.1">
    <property type="nucleotide sequence ID" value="NZ_CP031162.1"/>
</dbReference>
<evidence type="ECO:0000259" key="1">
    <source>
        <dbReference type="Pfam" id="PF01656"/>
    </source>
</evidence>
<dbReference type="SUPFAM" id="SSF52540">
    <property type="entry name" value="P-loop containing nucleoside triphosphate hydrolases"/>
    <property type="match status" value="1"/>
</dbReference>
<gene>
    <name evidence="2" type="ORF">DVJ83_15240</name>
</gene>
<geneLocation type="plasmid" evidence="3">
    <name>pdrdiv</name>
</geneLocation>
<dbReference type="EMBL" id="CP031162">
    <property type="protein sequence ID" value="AXH00533.1"/>
    <property type="molecule type" value="Genomic_DNA"/>
</dbReference>
<dbReference type="Gene3D" id="3.40.50.300">
    <property type="entry name" value="P-loop containing nucleotide triphosphate hydrolases"/>
    <property type="match status" value="1"/>
</dbReference>
<dbReference type="AlphaFoldDB" id="A0A345ILG0"/>
<dbReference type="InterPro" id="IPR027417">
    <property type="entry name" value="P-loop_NTPase"/>
</dbReference>
<keyword evidence="2" id="KW-0614">Plasmid</keyword>
<dbReference type="PANTHER" id="PTHR13696:SF96">
    <property type="entry name" value="COBQ_COBB_MIND_PARA NUCLEOTIDE BINDING DOMAIN-CONTAINING PROTEIN"/>
    <property type="match status" value="1"/>
</dbReference>
<protein>
    <submittedName>
        <fullName evidence="2">ParA family protein</fullName>
    </submittedName>
</protein>
<dbReference type="PANTHER" id="PTHR13696">
    <property type="entry name" value="P-LOOP CONTAINING NUCLEOSIDE TRIPHOSPHATE HYDROLASE"/>
    <property type="match status" value="1"/>
</dbReference>
<sequence length="199" mass="21723">MRVYGITNVKGGSGKTHATVHLAYLAAQRGERVAVLDLDPTRQSVNWIELAGLGLPAMPLDIKQDDLEGYIAQLRSDGDFDAVFIDTPANDRDATLETLLVSDVALIPVGVGTSDTGMLGTTERQVKRALQLRPDLKPYILINRARFAPARERETEAECAKTGIPVLQSRIPLRGNYQAAAGKTPTDEHYAEVWQEVNA</sequence>
<feature type="domain" description="CobQ/CobB/MinD/ParA nucleotide binding" evidence="1">
    <location>
        <begin position="6"/>
        <end position="179"/>
    </location>
</feature>
<dbReference type="Proteomes" id="UP000253744">
    <property type="component" value="Plasmid pDrdIV"/>
</dbReference>
<name>A0A345ILG0_9DEIO</name>
<dbReference type="InterPro" id="IPR002586">
    <property type="entry name" value="CobQ/CobB/MinD/ParA_Nub-bd_dom"/>
</dbReference>
<proteinExistence type="predicted"/>
<dbReference type="InterPro" id="IPR050678">
    <property type="entry name" value="DNA_Partitioning_ATPase"/>
</dbReference>
<dbReference type="Pfam" id="PF01656">
    <property type="entry name" value="CbiA"/>
    <property type="match status" value="1"/>
</dbReference>
<reference evidence="2 3" key="1">
    <citation type="submission" date="2018-07" db="EMBL/GenBank/DDBJ databases">
        <title>Complete Genome and Methylome Analysis of Deinococcus wulumuqiensis NEB 479.</title>
        <authorList>
            <person name="Fomenkov A."/>
            <person name="Luyten Y."/>
            <person name="Vincze T."/>
            <person name="Anton B.P."/>
            <person name="Clark T."/>
            <person name="Roberts R.J."/>
            <person name="Morgan R.D."/>
        </authorList>
    </citation>
    <scope>NUCLEOTIDE SEQUENCE [LARGE SCALE GENOMIC DNA]</scope>
    <source>
        <strain evidence="2 3">NEB 479</strain>
        <plasmid evidence="3">Plasmid pdrdiv</plasmid>
    </source>
</reference>